<name>A0A2K2H8P9_9BACT</name>
<dbReference type="AlphaFoldDB" id="A0A2K2H8P9"/>
<evidence type="ECO:0000259" key="2">
    <source>
        <dbReference type="PROSITE" id="PS51194"/>
    </source>
</evidence>
<organism evidence="3 4">
    <name type="scientific">Geothermobacter hydrogeniphilus</name>
    <dbReference type="NCBI Taxonomy" id="1969733"/>
    <lineage>
        <taxon>Bacteria</taxon>
        <taxon>Pseudomonadati</taxon>
        <taxon>Thermodesulfobacteriota</taxon>
        <taxon>Desulfuromonadia</taxon>
        <taxon>Desulfuromonadales</taxon>
        <taxon>Geothermobacteraceae</taxon>
        <taxon>Geothermobacter</taxon>
    </lineage>
</organism>
<dbReference type="Pfam" id="PF00271">
    <property type="entry name" value="Helicase_C"/>
    <property type="match status" value="1"/>
</dbReference>
<gene>
    <name evidence="3" type="ORF">C2E25_11355</name>
</gene>
<keyword evidence="3" id="KW-0067">ATP-binding</keyword>
<keyword evidence="1" id="KW-0378">Hydrolase</keyword>
<evidence type="ECO:0000313" key="3">
    <source>
        <dbReference type="EMBL" id="PNU19692.1"/>
    </source>
</evidence>
<dbReference type="InterPro" id="IPR027417">
    <property type="entry name" value="P-loop_NTPase"/>
</dbReference>
<keyword evidence="3" id="KW-0547">Nucleotide-binding</keyword>
<dbReference type="SUPFAM" id="SSF52540">
    <property type="entry name" value="P-loop containing nucleoside triphosphate hydrolases"/>
    <property type="match status" value="1"/>
</dbReference>
<evidence type="ECO:0000256" key="1">
    <source>
        <dbReference type="ARBA" id="ARBA00022801"/>
    </source>
</evidence>
<dbReference type="InterPro" id="IPR001650">
    <property type="entry name" value="Helicase_C-like"/>
</dbReference>
<dbReference type="Gene3D" id="3.40.50.300">
    <property type="entry name" value="P-loop containing nucleotide triphosphate hydrolases"/>
    <property type="match status" value="1"/>
</dbReference>
<evidence type="ECO:0000313" key="4">
    <source>
        <dbReference type="Proteomes" id="UP000236340"/>
    </source>
</evidence>
<dbReference type="GO" id="GO:0004386">
    <property type="term" value="F:helicase activity"/>
    <property type="evidence" value="ECO:0007669"/>
    <property type="project" value="UniProtKB-KW"/>
</dbReference>
<accession>A0A2K2H8P9</accession>
<reference evidence="3 4" key="1">
    <citation type="journal article" date="2018" name="Genome Announc.">
        <title>Genome Sequence of Geothermobacter sp. HR-1 Iron Reducer from the Loihi Seamount.</title>
        <authorList>
            <person name="Smith H."/>
            <person name="Abuyen K."/>
            <person name="Tremblay J."/>
            <person name="Savalia P."/>
            <person name="Perez-Rodriguez I."/>
            <person name="Emerson D."/>
            <person name="Tully B."/>
            <person name="Amend J."/>
        </authorList>
    </citation>
    <scope>NUCLEOTIDE SEQUENCE [LARGE SCALE GENOMIC DNA]</scope>
    <source>
        <strain evidence="3 4">HR-1</strain>
    </source>
</reference>
<sequence>MVIRNHKADVTDADGNFIFQGKTTRAVRVDVGEETVEFDRALQNYLRLGYAAGVSRGLKGQAIGFVMTTYRKLAASSSAAILASLERRLENLRSGDSFVQNPPLGEESGEFDSRFEGEMLEQAGLFDPAFFDGEISLLEDLIDKARALVANDRKLKCLRDDIIPAIHSTNPEEKILIFAEYRSTQNHLAEALREKYGEDSVELINGSMKHQDRKAAIARFEDRALFLLSTEAGGEGINLQRKCHVMINYDLPWNPMRLVQRIGRLYRYGQKKKVAVFNIHAPNTMDEEILGLMYERISAVVKDMAQVGEEFREGLEDDILGELAELIDIREVLEELPQGGLAHTKEKIEEALARAREASSKQRELFEYAASFDPEETKNELQIGSEHLEAFVRGMFRQLRIEIVAETHHGSVLQIRVPDDLVEKEPGLKPRFTVTFDRVMASSRPGVQMLDLDSPLMGVLLKEAKAHDFGGQSAASSGLEGNVLLTGVLRWQDDQGKRMRQEYAAVLWDGDGKVRLNPAGFGEWLKISAGSREIQPDKDKARRIFESLEAAADFRLAQVSNRDLHPEGRQWVSCLWLENN</sequence>
<comment type="caution">
    <text evidence="3">The sequence shown here is derived from an EMBL/GenBank/DDBJ whole genome shotgun (WGS) entry which is preliminary data.</text>
</comment>
<dbReference type="PROSITE" id="PS51194">
    <property type="entry name" value="HELICASE_CTER"/>
    <property type="match status" value="1"/>
</dbReference>
<dbReference type="Proteomes" id="UP000236340">
    <property type="component" value="Unassembled WGS sequence"/>
</dbReference>
<protein>
    <submittedName>
        <fullName evidence="3">Helicase</fullName>
    </submittedName>
</protein>
<dbReference type="EMBL" id="PPFX01000025">
    <property type="protein sequence ID" value="PNU19692.1"/>
    <property type="molecule type" value="Genomic_DNA"/>
</dbReference>
<dbReference type="InterPro" id="IPR049730">
    <property type="entry name" value="SNF2/RAD54-like_C"/>
</dbReference>
<dbReference type="GO" id="GO:0016787">
    <property type="term" value="F:hydrolase activity"/>
    <property type="evidence" value="ECO:0007669"/>
    <property type="project" value="UniProtKB-KW"/>
</dbReference>
<proteinExistence type="predicted"/>
<dbReference type="PANTHER" id="PTHR10799">
    <property type="entry name" value="SNF2/RAD54 HELICASE FAMILY"/>
    <property type="match status" value="1"/>
</dbReference>
<dbReference type="CDD" id="cd18793">
    <property type="entry name" value="SF2_C_SNF"/>
    <property type="match status" value="1"/>
</dbReference>
<feature type="domain" description="Helicase C-terminal" evidence="2">
    <location>
        <begin position="158"/>
        <end position="327"/>
    </location>
</feature>
<keyword evidence="3" id="KW-0347">Helicase</keyword>
<dbReference type="SMART" id="SM00490">
    <property type="entry name" value="HELICc"/>
    <property type="match status" value="1"/>
</dbReference>